<dbReference type="PANTHER" id="PTHR47219">
    <property type="entry name" value="RAB GTPASE-ACTIVATING PROTEIN 1-LIKE"/>
    <property type="match status" value="1"/>
</dbReference>
<comment type="caution">
    <text evidence="2">The sequence shown here is derived from an EMBL/GenBank/DDBJ whole genome shotgun (WGS) entry which is preliminary data.</text>
</comment>
<dbReference type="EMBL" id="BAABUK010000023">
    <property type="protein sequence ID" value="GAA5814879.1"/>
    <property type="molecule type" value="Genomic_DNA"/>
</dbReference>
<gene>
    <name evidence="2" type="ORF">MFLAVUS_008382</name>
</gene>
<keyword evidence="3" id="KW-1185">Reference proteome</keyword>
<dbReference type="SMART" id="SM00164">
    <property type="entry name" value="TBC"/>
    <property type="match status" value="1"/>
</dbReference>
<reference evidence="2 3" key="1">
    <citation type="submission" date="2024-04" db="EMBL/GenBank/DDBJ databases">
        <title>genome sequences of Mucor flavus KT1a and Helicostylum pulchrum KT1b strains isolated from the surface of a dry-aged beef.</title>
        <authorList>
            <person name="Toyotome T."/>
            <person name="Hosono M."/>
            <person name="Torimaru M."/>
            <person name="Fukuda K."/>
            <person name="Mikami N."/>
        </authorList>
    </citation>
    <scope>NUCLEOTIDE SEQUENCE [LARGE SCALE GENOMIC DNA]</scope>
    <source>
        <strain evidence="2 3">KT1a</strain>
    </source>
</reference>
<accession>A0ABP9Z717</accession>
<dbReference type="Proteomes" id="UP001473302">
    <property type="component" value="Unassembled WGS sequence"/>
</dbReference>
<dbReference type="InterPro" id="IPR035969">
    <property type="entry name" value="Rab-GAP_TBC_sf"/>
</dbReference>
<feature type="domain" description="Rab-GAP TBC" evidence="1">
    <location>
        <begin position="196"/>
        <end position="398"/>
    </location>
</feature>
<evidence type="ECO:0000313" key="3">
    <source>
        <dbReference type="Proteomes" id="UP001473302"/>
    </source>
</evidence>
<evidence type="ECO:0000259" key="1">
    <source>
        <dbReference type="PROSITE" id="PS50086"/>
    </source>
</evidence>
<organism evidence="2 3">
    <name type="scientific">Mucor flavus</name>
    <dbReference type="NCBI Taxonomy" id="439312"/>
    <lineage>
        <taxon>Eukaryota</taxon>
        <taxon>Fungi</taxon>
        <taxon>Fungi incertae sedis</taxon>
        <taxon>Mucoromycota</taxon>
        <taxon>Mucoromycotina</taxon>
        <taxon>Mucoromycetes</taxon>
        <taxon>Mucorales</taxon>
        <taxon>Mucorineae</taxon>
        <taxon>Mucoraceae</taxon>
        <taxon>Mucor</taxon>
    </lineage>
</organism>
<sequence>MSLYEMHYVNRTSEQARLKEQQQNIFKALQELSITTKLQQQQEADRFLSRKHLAPTLLHSLSLDPWFPARYLDVAVECRPYTPYVPETGVDSMTSTTCSSASSSILTRQRTTSSSSMASFSFSEKESAIKIELEERDQYGFKRPVQWIEPKLLQAFDIEYKNTLRKQTKSWSKLFNNNDRQWPTLCSELSRYVRYGVPQNIRAKAWMHYSGANVKMKQNVGVYQSLTSNTDANEYATIIERDLYRTFPDHPLFASEEINSKIPLLRRILTAFSIYNTDIGYCQSLNFLAAFLLIIINNEEQVFWLFVTTIQDYFPKDMFNKTMQGAQIEQTVLMMMVYEKLPGVWSKISNKKCFWECEQTDSLPAVTLVTSHWFLTMFINILPVETVLRIWDCFFIGEGYKVLYQVALTIMKLNEQAIWDAQDSIDTIQILQNMPRRLINCHEFIKSVFSPHGIAFDVTMQEINRKRDLFRNRKTQRQN</sequence>
<protein>
    <recommendedName>
        <fullName evidence="1">Rab-GAP TBC domain-containing protein</fullName>
    </recommendedName>
</protein>
<proteinExistence type="predicted"/>
<dbReference type="Pfam" id="PF00566">
    <property type="entry name" value="RabGAP-TBC"/>
    <property type="match status" value="1"/>
</dbReference>
<dbReference type="Gene3D" id="1.10.10.750">
    <property type="entry name" value="Ypt/Rab-GAP domain of gyp1p, domain 1"/>
    <property type="match status" value="1"/>
</dbReference>
<dbReference type="Gene3D" id="1.10.8.270">
    <property type="entry name" value="putative rabgap domain of human tbc1 domain family member 14 like domains"/>
    <property type="match status" value="1"/>
</dbReference>
<evidence type="ECO:0000313" key="2">
    <source>
        <dbReference type="EMBL" id="GAA5814879.1"/>
    </source>
</evidence>
<dbReference type="Gene3D" id="1.10.472.80">
    <property type="entry name" value="Ypt/Rab-GAP domain of gyp1p, domain 3"/>
    <property type="match status" value="1"/>
</dbReference>
<dbReference type="InterPro" id="IPR000195">
    <property type="entry name" value="Rab-GAP-TBC_dom"/>
</dbReference>
<name>A0ABP9Z717_9FUNG</name>
<dbReference type="PROSITE" id="PS50086">
    <property type="entry name" value="TBC_RABGAP"/>
    <property type="match status" value="1"/>
</dbReference>
<dbReference type="SUPFAM" id="SSF47923">
    <property type="entry name" value="Ypt/Rab-GAP domain of gyp1p"/>
    <property type="match status" value="2"/>
</dbReference>
<dbReference type="PANTHER" id="PTHR47219:SF20">
    <property type="entry name" value="TBC1 DOMAIN FAMILY MEMBER 2B"/>
    <property type="match status" value="1"/>
</dbReference>
<dbReference type="InterPro" id="IPR050302">
    <property type="entry name" value="Rab_GAP_TBC_domain"/>
</dbReference>